<proteinExistence type="predicted"/>
<name>A0AAE0YCA1_9GAST</name>
<protein>
    <submittedName>
        <fullName evidence="1">Uncharacterized protein</fullName>
    </submittedName>
</protein>
<evidence type="ECO:0000313" key="2">
    <source>
        <dbReference type="Proteomes" id="UP001283361"/>
    </source>
</evidence>
<reference evidence="1" key="1">
    <citation type="journal article" date="2023" name="G3 (Bethesda)">
        <title>A reference genome for the long-term kleptoplast-retaining sea slug Elysia crispata morphotype clarki.</title>
        <authorList>
            <person name="Eastman K.E."/>
            <person name="Pendleton A.L."/>
            <person name="Shaikh M.A."/>
            <person name="Suttiyut T."/>
            <person name="Ogas R."/>
            <person name="Tomko P."/>
            <person name="Gavelis G."/>
            <person name="Widhalm J.R."/>
            <person name="Wisecaver J.H."/>
        </authorList>
    </citation>
    <scope>NUCLEOTIDE SEQUENCE</scope>
    <source>
        <strain evidence="1">ECLA1</strain>
    </source>
</reference>
<sequence length="140" mass="16096">MTETLTSPRSVSLWWEETFIGLRGVKDPPISVTVPEDQPSEQLPGKFLKEMYPASVVCDEMWETQLPQECKSHNQQECRGLEFTDIAFALRKIEAELDRPYQEWLAAMDTTRTQVIQTKLAGTLTLYKVLLCMNQKKLSN</sequence>
<gene>
    <name evidence="1" type="ORF">RRG08_028211</name>
</gene>
<organism evidence="1 2">
    <name type="scientific">Elysia crispata</name>
    <name type="common">lettuce slug</name>
    <dbReference type="NCBI Taxonomy" id="231223"/>
    <lineage>
        <taxon>Eukaryota</taxon>
        <taxon>Metazoa</taxon>
        <taxon>Spiralia</taxon>
        <taxon>Lophotrochozoa</taxon>
        <taxon>Mollusca</taxon>
        <taxon>Gastropoda</taxon>
        <taxon>Heterobranchia</taxon>
        <taxon>Euthyneura</taxon>
        <taxon>Panpulmonata</taxon>
        <taxon>Sacoglossa</taxon>
        <taxon>Placobranchoidea</taxon>
        <taxon>Plakobranchidae</taxon>
        <taxon>Elysia</taxon>
    </lineage>
</organism>
<dbReference type="AlphaFoldDB" id="A0AAE0YCA1"/>
<dbReference type="Proteomes" id="UP001283361">
    <property type="component" value="Unassembled WGS sequence"/>
</dbReference>
<accession>A0AAE0YCA1</accession>
<evidence type="ECO:0000313" key="1">
    <source>
        <dbReference type="EMBL" id="KAK3739772.1"/>
    </source>
</evidence>
<comment type="caution">
    <text evidence="1">The sequence shown here is derived from an EMBL/GenBank/DDBJ whole genome shotgun (WGS) entry which is preliminary data.</text>
</comment>
<dbReference type="EMBL" id="JAWDGP010006502">
    <property type="protein sequence ID" value="KAK3739772.1"/>
    <property type="molecule type" value="Genomic_DNA"/>
</dbReference>
<keyword evidence="2" id="KW-1185">Reference proteome</keyword>